<dbReference type="Gene3D" id="3.90.320.10">
    <property type="match status" value="1"/>
</dbReference>
<feature type="domain" description="UvrD-like helicase ATP-binding" evidence="17">
    <location>
        <begin position="13"/>
        <end position="311"/>
    </location>
</feature>
<keyword evidence="8 15" id="KW-0067">ATP-binding</keyword>
<dbReference type="GO" id="GO:0033202">
    <property type="term" value="C:DNA helicase complex"/>
    <property type="evidence" value="ECO:0007669"/>
    <property type="project" value="TreeGrafter"/>
</dbReference>
<name>A0A8J2TWC5_9MICO</name>
<dbReference type="InterPro" id="IPR013986">
    <property type="entry name" value="DExx_box_DNA_helicase_dom_sf"/>
</dbReference>
<dbReference type="GO" id="GO:0003677">
    <property type="term" value="F:DNA binding"/>
    <property type="evidence" value="ECO:0007669"/>
    <property type="project" value="UniProtKB-KW"/>
</dbReference>
<evidence type="ECO:0000256" key="7">
    <source>
        <dbReference type="ARBA" id="ARBA00022839"/>
    </source>
</evidence>
<feature type="compositionally biased region" description="Low complexity" evidence="16">
    <location>
        <begin position="771"/>
        <end position="783"/>
    </location>
</feature>
<sequence length="1137" mass="121109">MTDPIDPAAAGPAADPLDAVSGVLAVGGTATVVGAPGTGKTTLLEELFCRLDARSTLVLCPSRDEADQLRDRLARRVPGLRPGALARTPQSLAFGLVSAAVRLAGEEDVRYLSGADQDAYLADILAGHERGEGRMPQWPAELNAQVRATAAFRVELRDVISRVTEHGISTAELRAAAARGRRAWAACAEVLAEYEAVTALDQAPRYDSAALLVEAAGVIAEETLPPATWTPPSVVLVDNAQDLTEGAARLLDALAARGAKIVLFGCPEAITQGFRGVTGHVLRDACRTAAPRFAAGRPHRVITLEAVYRHGAALASFSSDWARRISVFGAHGRPHWAAVPAARARDRGSIGVARAESPSEEAVLIARRLRERYRALIESGTQRPWSTMAIVCRSAAVLPPIRRELLSQGIPLGDRLPDRPLRDHPATRPLLEVMHWPEHEPDAEQIEDVLLSPYGGLDTMSLRRLRRKLLLLDEVRARTEAAPGGDPYSPAARAAADGKVDGAPRDPRERIGEVMRRAVLDPGDSLTAAHPALQRVAAMARAARTHQDKDVLEALWAVWEASGRAEPWRRQALGRDGASVEDQDAAHERLDSVMRLFALAEKLWERDPGLGVEAFVARVAQQEIAQDSLAKAGTHEDAVTLTTVAAVGNREWDHVVVPHVQEGQWPNLTVRGSLLGAEELVEAVRGGQPAPAPSGGSAAQAGLLAERLAAARRRVFRDEAGMFLAAVSRGRESVLVTAVESEEEAPSPFLTVLAERVPAPATGEAARRDTAAGAGSPGAPRPEAGAEDPAQDAGEPGADEPETDETARQYPLTLRGLVGRLRSELGESHLHGRPAGAAAPVLAALAEAGVPGAAPSDWAGTAERTRAERLADEAVPVSPSAIDLFESCPLRWFLERHGGTAPADGPAQEIGTMAHAIAEAHPNAPEDELRRAFEQGLERLEFPTEWERALARERGAAMMANLARYQHARADRLAGSEVPVDVTLRAEGELIRIRGVIDRLDLTPEGYRIIDYKTGRQALSKDRAAGSGQLLAYQVALGSGRLSEEEGGLRVTGDPADDDAGLPVAGAELVYLAAGPTSALATREQEPLRDEESRVRAHERLAAVARGMRGPHYPATPSSDCRTCPVRAACPAMSTQG</sequence>
<dbReference type="Gene3D" id="1.10.486.10">
    <property type="entry name" value="PCRA, domain 4"/>
    <property type="match status" value="1"/>
</dbReference>
<evidence type="ECO:0000256" key="3">
    <source>
        <dbReference type="ARBA" id="ARBA00022741"/>
    </source>
</evidence>
<dbReference type="GO" id="GO:0005524">
    <property type="term" value="F:ATP binding"/>
    <property type="evidence" value="ECO:0007669"/>
    <property type="project" value="UniProtKB-UniRule"/>
</dbReference>
<keyword evidence="2" id="KW-0540">Nuclease</keyword>
<feature type="region of interest" description="Disordered" evidence="16">
    <location>
        <begin position="761"/>
        <end position="811"/>
    </location>
</feature>
<dbReference type="Pfam" id="PF12705">
    <property type="entry name" value="PDDEXK_1"/>
    <property type="match status" value="1"/>
</dbReference>
<dbReference type="EMBL" id="BMFY01000003">
    <property type="protein sequence ID" value="GGA07438.1"/>
    <property type="molecule type" value="Genomic_DNA"/>
</dbReference>
<dbReference type="AlphaFoldDB" id="A0A8J2TWC5"/>
<dbReference type="Gene3D" id="1.10.10.160">
    <property type="match status" value="1"/>
</dbReference>
<keyword evidence="6 15" id="KW-0347">Helicase</keyword>
<dbReference type="InterPro" id="IPR014016">
    <property type="entry name" value="UvrD-like_ATP-bd"/>
</dbReference>
<dbReference type="InterPro" id="IPR011604">
    <property type="entry name" value="PDDEXK-like_dom_sf"/>
</dbReference>
<keyword evidence="4" id="KW-0227">DNA damage</keyword>
<keyword evidence="9" id="KW-0238">DNA-binding</keyword>
<dbReference type="InterPro" id="IPR014017">
    <property type="entry name" value="DNA_helicase_UvrD-like_C"/>
</dbReference>
<dbReference type="GO" id="GO:0004527">
    <property type="term" value="F:exonuclease activity"/>
    <property type="evidence" value="ECO:0007669"/>
    <property type="project" value="UniProtKB-KW"/>
</dbReference>
<reference evidence="19" key="2">
    <citation type="submission" date="2020-09" db="EMBL/GenBank/DDBJ databases">
        <authorList>
            <person name="Sun Q."/>
            <person name="Zhou Y."/>
        </authorList>
    </citation>
    <scope>NUCLEOTIDE SEQUENCE</scope>
    <source>
        <strain evidence="19">CGMCC 1.12785</strain>
    </source>
</reference>
<evidence type="ECO:0000313" key="20">
    <source>
        <dbReference type="Proteomes" id="UP000616114"/>
    </source>
</evidence>
<feature type="region of interest" description="Disordered" evidence="16">
    <location>
        <begin position="480"/>
        <end position="507"/>
    </location>
</feature>
<evidence type="ECO:0000256" key="11">
    <source>
        <dbReference type="ARBA" id="ARBA00023235"/>
    </source>
</evidence>
<evidence type="ECO:0000313" key="19">
    <source>
        <dbReference type="EMBL" id="GGA07438.1"/>
    </source>
</evidence>
<dbReference type="GO" id="GO:0000725">
    <property type="term" value="P:recombinational repair"/>
    <property type="evidence" value="ECO:0007669"/>
    <property type="project" value="TreeGrafter"/>
</dbReference>
<evidence type="ECO:0000256" key="10">
    <source>
        <dbReference type="ARBA" id="ARBA00023204"/>
    </source>
</evidence>
<dbReference type="InterPro" id="IPR038726">
    <property type="entry name" value="PDDEXK_AddAB-type"/>
</dbReference>
<dbReference type="InterPro" id="IPR000212">
    <property type="entry name" value="DNA_helicase_UvrD/REP"/>
</dbReference>
<dbReference type="PROSITE" id="PS51198">
    <property type="entry name" value="UVRD_HELICASE_ATP_BIND"/>
    <property type="match status" value="1"/>
</dbReference>
<feature type="compositionally biased region" description="Basic and acidic residues" evidence="16">
    <location>
        <begin position="496"/>
        <end position="507"/>
    </location>
</feature>
<dbReference type="Gene3D" id="3.40.50.300">
    <property type="entry name" value="P-loop containing nucleotide triphosphate hydrolases"/>
    <property type="match status" value="2"/>
</dbReference>
<keyword evidence="5 15" id="KW-0378">Hydrolase</keyword>
<dbReference type="Pfam" id="PF00580">
    <property type="entry name" value="UvrD-helicase"/>
    <property type="match status" value="1"/>
</dbReference>
<keyword evidence="20" id="KW-1185">Reference proteome</keyword>
<gene>
    <name evidence="19" type="ORF">GCM10011333_07670</name>
</gene>
<accession>A0A8J2TWC5</accession>
<reference evidence="19" key="1">
    <citation type="journal article" date="2014" name="Int. J. Syst. Evol. Microbiol.">
        <title>Complete genome sequence of Corynebacterium casei LMG S-19264T (=DSM 44701T), isolated from a smear-ripened cheese.</title>
        <authorList>
            <consortium name="US DOE Joint Genome Institute (JGI-PGF)"/>
            <person name="Walter F."/>
            <person name="Albersmeier A."/>
            <person name="Kalinowski J."/>
            <person name="Ruckert C."/>
        </authorList>
    </citation>
    <scope>NUCLEOTIDE SEQUENCE</scope>
    <source>
        <strain evidence="19">CGMCC 1.12785</strain>
    </source>
</reference>
<evidence type="ECO:0000256" key="14">
    <source>
        <dbReference type="ARBA" id="ARBA00048988"/>
    </source>
</evidence>
<dbReference type="InterPro" id="IPR027417">
    <property type="entry name" value="P-loop_NTPase"/>
</dbReference>
<evidence type="ECO:0000259" key="18">
    <source>
        <dbReference type="PROSITE" id="PS51217"/>
    </source>
</evidence>
<evidence type="ECO:0000256" key="16">
    <source>
        <dbReference type="SAM" id="MobiDB-lite"/>
    </source>
</evidence>
<dbReference type="RefSeq" id="WP_188549612.1">
    <property type="nucleotide sequence ID" value="NZ_BMFY01000003.1"/>
</dbReference>
<evidence type="ECO:0000256" key="1">
    <source>
        <dbReference type="ARBA" id="ARBA00009922"/>
    </source>
</evidence>
<organism evidence="19 20">
    <name type="scientific">Sediminivirga luteola</name>
    <dbReference type="NCBI Taxonomy" id="1774748"/>
    <lineage>
        <taxon>Bacteria</taxon>
        <taxon>Bacillati</taxon>
        <taxon>Actinomycetota</taxon>
        <taxon>Actinomycetes</taxon>
        <taxon>Micrococcales</taxon>
        <taxon>Brevibacteriaceae</taxon>
        <taxon>Sediminivirga</taxon>
    </lineage>
</organism>
<dbReference type="PROSITE" id="PS51217">
    <property type="entry name" value="UVRD_HELICASE_CTER"/>
    <property type="match status" value="1"/>
</dbReference>
<comment type="catalytic activity">
    <reaction evidence="12">
        <text>Couples ATP hydrolysis with the unwinding of duplex DNA by translocating in the 3'-5' direction.</text>
        <dbReference type="EC" id="5.6.2.4"/>
    </reaction>
</comment>
<evidence type="ECO:0000256" key="12">
    <source>
        <dbReference type="ARBA" id="ARBA00034617"/>
    </source>
</evidence>
<dbReference type="PANTHER" id="PTHR11070">
    <property type="entry name" value="UVRD / RECB / PCRA DNA HELICASE FAMILY MEMBER"/>
    <property type="match status" value="1"/>
</dbReference>
<dbReference type="Proteomes" id="UP000616114">
    <property type="component" value="Unassembled WGS sequence"/>
</dbReference>
<evidence type="ECO:0000256" key="8">
    <source>
        <dbReference type="ARBA" id="ARBA00022840"/>
    </source>
</evidence>
<evidence type="ECO:0000256" key="2">
    <source>
        <dbReference type="ARBA" id="ARBA00022722"/>
    </source>
</evidence>
<evidence type="ECO:0000256" key="6">
    <source>
        <dbReference type="ARBA" id="ARBA00022806"/>
    </source>
</evidence>
<feature type="binding site" evidence="15">
    <location>
        <begin position="34"/>
        <end position="41"/>
    </location>
    <ligand>
        <name>ATP</name>
        <dbReference type="ChEBI" id="CHEBI:30616"/>
    </ligand>
</feature>
<dbReference type="GO" id="GO:0005829">
    <property type="term" value="C:cytosol"/>
    <property type="evidence" value="ECO:0007669"/>
    <property type="project" value="TreeGrafter"/>
</dbReference>
<keyword evidence="3 15" id="KW-0547">Nucleotide-binding</keyword>
<keyword evidence="10" id="KW-0234">DNA repair</keyword>
<evidence type="ECO:0000259" key="17">
    <source>
        <dbReference type="PROSITE" id="PS51198"/>
    </source>
</evidence>
<comment type="catalytic activity">
    <reaction evidence="14">
        <text>ATP + H2O = ADP + phosphate + H(+)</text>
        <dbReference type="Rhea" id="RHEA:13065"/>
        <dbReference type="ChEBI" id="CHEBI:15377"/>
        <dbReference type="ChEBI" id="CHEBI:15378"/>
        <dbReference type="ChEBI" id="CHEBI:30616"/>
        <dbReference type="ChEBI" id="CHEBI:43474"/>
        <dbReference type="ChEBI" id="CHEBI:456216"/>
        <dbReference type="EC" id="5.6.2.4"/>
    </reaction>
</comment>
<keyword evidence="11" id="KW-0413">Isomerase</keyword>
<dbReference type="SUPFAM" id="SSF52540">
    <property type="entry name" value="P-loop containing nucleoside triphosphate hydrolases"/>
    <property type="match status" value="1"/>
</dbReference>
<protein>
    <recommendedName>
        <fullName evidence="13">DNA 3'-5' helicase</fullName>
        <ecNumber evidence="13">5.6.2.4</ecNumber>
    </recommendedName>
</protein>
<evidence type="ECO:0000256" key="15">
    <source>
        <dbReference type="PROSITE-ProRule" id="PRU00560"/>
    </source>
</evidence>
<comment type="similarity">
    <text evidence="1">Belongs to the helicase family. UvrD subfamily.</text>
</comment>
<evidence type="ECO:0000256" key="5">
    <source>
        <dbReference type="ARBA" id="ARBA00022801"/>
    </source>
</evidence>
<keyword evidence="7" id="KW-0269">Exonuclease</keyword>
<proteinExistence type="inferred from homology"/>
<dbReference type="GO" id="GO:0043138">
    <property type="term" value="F:3'-5' DNA helicase activity"/>
    <property type="evidence" value="ECO:0007669"/>
    <property type="project" value="UniProtKB-EC"/>
</dbReference>
<dbReference type="PANTHER" id="PTHR11070:SF59">
    <property type="entry name" value="DNA 3'-5' HELICASE"/>
    <property type="match status" value="1"/>
</dbReference>
<evidence type="ECO:0000256" key="4">
    <source>
        <dbReference type="ARBA" id="ARBA00022763"/>
    </source>
</evidence>
<evidence type="ECO:0000256" key="9">
    <source>
        <dbReference type="ARBA" id="ARBA00023125"/>
    </source>
</evidence>
<feature type="domain" description="UvrD-like helicase C-terminal" evidence="18">
    <location>
        <begin position="319"/>
        <end position="649"/>
    </location>
</feature>
<dbReference type="EC" id="5.6.2.4" evidence="13"/>
<evidence type="ECO:0000256" key="13">
    <source>
        <dbReference type="ARBA" id="ARBA00034808"/>
    </source>
</evidence>
<comment type="caution">
    <text evidence="19">The sequence shown here is derived from an EMBL/GenBank/DDBJ whole genome shotgun (WGS) entry which is preliminary data.</text>
</comment>